<gene>
    <name evidence="1" type="ORF">JEQ12_015086</name>
</gene>
<accession>A0A836ABC2</accession>
<dbReference type="EMBL" id="JAEMGP010000003">
    <property type="protein sequence ID" value="KAG5212657.1"/>
    <property type="molecule type" value="Genomic_DNA"/>
</dbReference>
<name>A0A836ABC2_SHEEP</name>
<evidence type="ECO:0000313" key="1">
    <source>
        <dbReference type="EMBL" id="KAG5212657.1"/>
    </source>
</evidence>
<proteinExistence type="predicted"/>
<evidence type="ECO:0000313" key="2">
    <source>
        <dbReference type="Proteomes" id="UP000664991"/>
    </source>
</evidence>
<dbReference type="AlphaFoldDB" id="A0A836ABC2"/>
<reference evidence="1 2" key="1">
    <citation type="submission" date="2020-12" db="EMBL/GenBank/DDBJ databases">
        <title>De novo assembly of Tibetan sheep genome.</title>
        <authorList>
            <person name="Li X."/>
        </authorList>
    </citation>
    <scope>NUCLEOTIDE SEQUENCE [LARGE SCALE GENOMIC DNA]</scope>
    <source>
        <tissue evidence="1">Heart</tissue>
    </source>
</reference>
<comment type="caution">
    <text evidence="1">The sequence shown here is derived from an EMBL/GenBank/DDBJ whole genome shotgun (WGS) entry which is preliminary data.</text>
</comment>
<sequence>MQTQGNKTSQSQKRLLAFGKILLPRIQSSQISELDATLLPLGRWGDLPLTWGFPLGTHKHTERRSTGQAPFPQPLTGLCLSWSSPSWTCQASKAGQSGRKLVL</sequence>
<organism evidence="1 2">
    <name type="scientific">Ovis aries</name>
    <name type="common">Sheep</name>
    <dbReference type="NCBI Taxonomy" id="9940"/>
    <lineage>
        <taxon>Eukaryota</taxon>
        <taxon>Metazoa</taxon>
        <taxon>Chordata</taxon>
        <taxon>Craniata</taxon>
        <taxon>Vertebrata</taxon>
        <taxon>Euteleostomi</taxon>
        <taxon>Mammalia</taxon>
        <taxon>Eutheria</taxon>
        <taxon>Laurasiatheria</taxon>
        <taxon>Artiodactyla</taxon>
        <taxon>Ruminantia</taxon>
        <taxon>Pecora</taxon>
        <taxon>Bovidae</taxon>
        <taxon>Caprinae</taxon>
        <taxon>Ovis</taxon>
    </lineage>
</organism>
<dbReference type="Proteomes" id="UP000664991">
    <property type="component" value="Unassembled WGS sequence"/>
</dbReference>
<protein>
    <submittedName>
        <fullName evidence="1">Uncharacterized protein</fullName>
    </submittedName>
</protein>